<feature type="compositionally biased region" description="Low complexity" evidence="22">
    <location>
        <begin position="66"/>
        <end position="88"/>
    </location>
</feature>
<feature type="domain" description="PHD-type" evidence="24">
    <location>
        <begin position="317"/>
        <end position="431"/>
    </location>
</feature>
<dbReference type="Pfam" id="PF13832">
    <property type="entry name" value="zf-HC5HC2H_2"/>
    <property type="match status" value="1"/>
</dbReference>
<proteinExistence type="inferred from homology"/>
<evidence type="ECO:0000256" key="6">
    <source>
        <dbReference type="ARBA" id="ARBA00022703"/>
    </source>
</evidence>
<dbReference type="InterPro" id="IPR019787">
    <property type="entry name" value="Znf_PHD-finger"/>
</dbReference>
<evidence type="ECO:0000256" key="20">
    <source>
        <dbReference type="ARBA" id="ARBA00042970"/>
    </source>
</evidence>
<dbReference type="InterPro" id="IPR039546">
    <property type="entry name" value="Jade-1_PHD"/>
</dbReference>
<feature type="compositionally biased region" description="Polar residues" evidence="22">
    <location>
        <begin position="651"/>
        <end position="669"/>
    </location>
</feature>
<evidence type="ECO:0000256" key="2">
    <source>
        <dbReference type="ARBA" id="ARBA00004123"/>
    </source>
</evidence>
<sequence length="1316" mass="147423">MAGLQNEKKQSADGTRFRGQRVFIFAAPKSAQGAGSGELSLKYNWIFQTGRKTGLPVSNPKTMKRSQLSSSSEDSDNGSHSTSWSQHSKSQHRRNSWSRHEDRKPSEVFRTDLITAMKVHDSCQLNPVEYYILVDPWRQEWEKGVQVPVSHESIPVPVLRSVAEKDKAVMFTRSRKLIRSSGSEPPELGYVDIRTLADSMCRYDLNETDVAWLEVINEEFREMGLPEVDELTMERVMEEFERRCYDNMNHAMETEEGLGIEYDEDVVCDVCQSPDGEDGNEMVFCDKCNICVHQACYGILKVPEGSWLCRTCALGVQPKCLLCPRKGGAMKPTPSGTKWVHVSCALWIPEVSIGSPEKMEPITKVSHIPNSRWALVCHLCKEKSGACIQCSAKNCRTAFHVTCAFQWGLEMKTLLEENDEVKFKSFCLKHSDKPETEGGSEEEEAEVEEKAAQSVSQRKQKLQQLEEEFFKFANAGEVAQSLRLPEEQVDFMYQYWKLKRKASFNKPLITPKMDEADNLAKQEQDMLFCRLQLFTHLRQDLERVRNLTYMVTRREKMKRSVCRVQEQIFHHHVKLLEEQQLAGVPSSGHLEDAFLFKWLTPLEDSKKQAFKNFYFGQPPGDFAGKPWPVKESHKGEKGKASRDVKKRTLRKQQSNTANDYTGKPDTSSDSSRKEQEPQGRLSKAGAKPAHHGDQTNVVLTLEHKKGEWGLRSEENKHGLRQRASSKPNQKPLKPTEETALRQSDIKRAPAHPSSRTLTRRLSGEAVPKCNGSLRKANCNQTTAPVPTSPPSSMKNWGGFKIPKKGERLQHGEEQLVACQRNSGDHGKESPKGRAKARLKKETENDGYAPDAELSDSETEAKEKVCRPQRLSASLNRRGEREKNGLDSNQESLPYGVESGTIGLRAPETTESSDFLESRHRLGLATGSQLPTGFDPQRTERLTRSLDTAITRPTCPSSKTQPPTLKVHKLIFAAFCGQAWGWVSPFSVLWKGPRTNKGEPRWLDHGDWSTGWRLGASSDRQRYSSCAALARNSACIDASTSVLYSQAFTGTWGAKEPCFPSSRFMFLHSSATSALSSSSSSASTFSIQVHHFSPYNDLPMEISCLSATFHAYSITWLRTSGRINSAWSVHSHIKYQVPYLPFQGSSLLFGKAASSPTRIYSRRPSASQPSWLSQSSEFTVPSAFCFPLVDIHLCDPSSISNSYFLISAAHFKDRPTPVRSIHSAFKDQVCSLPFQQRQGQASLLNYLPHSFRIGAATSAARASINQSLIKTMGCWSSSAVDSYVQSSPSDIVAAHSKIASMPEVGATCLPEPLEVFP</sequence>
<dbReference type="PANTHER" id="PTHR13793:SF79">
    <property type="entry name" value="PROTEIN JADE-1"/>
    <property type="match status" value="1"/>
</dbReference>
<evidence type="ECO:0000256" key="9">
    <source>
        <dbReference type="ARBA" id="ARBA00022771"/>
    </source>
</evidence>
<feature type="compositionally biased region" description="Basic and acidic residues" evidence="22">
    <location>
        <begin position="822"/>
        <end position="831"/>
    </location>
</feature>
<feature type="compositionally biased region" description="Basic and acidic residues" evidence="22">
    <location>
        <begin position="708"/>
        <end position="717"/>
    </location>
</feature>
<feature type="region of interest" description="Disordered" evidence="22">
    <location>
        <begin position="818"/>
        <end position="899"/>
    </location>
</feature>
<gene>
    <name evidence="25" type="primary">Jade1_1</name>
    <name evidence="25" type="ORF">GTO93_0019871</name>
</gene>
<keyword evidence="13" id="KW-0804">Transcription</keyword>
<dbReference type="PANTHER" id="PTHR13793">
    <property type="entry name" value="PHD FINGER PROTEINS"/>
    <property type="match status" value="1"/>
</dbReference>
<dbReference type="InterPro" id="IPR013762">
    <property type="entry name" value="Integrase-like_cat_sf"/>
</dbReference>
<keyword evidence="14" id="KW-0206">Cytoskeleton</keyword>
<comment type="similarity">
    <text evidence="17">Belongs to the JADE family.</text>
</comment>
<keyword evidence="6" id="KW-0053">Apoptosis</keyword>
<evidence type="ECO:0000256" key="21">
    <source>
        <dbReference type="PROSITE-ProRule" id="PRU00146"/>
    </source>
</evidence>
<evidence type="ECO:0000313" key="26">
    <source>
        <dbReference type="Proteomes" id="UP001166093"/>
    </source>
</evidence>
<dbReference type="Gene3D" id="3.30.40.10">
    <property type="entry name" value="Zinc/RING finger domain, C3HC4 (zinc finger)"/>
    <property type="match status" value="2"/>
</dbReference>
<feature type="region of interest" description="Disordered" evidence="22">
    <location>
        <begin position="54"/>
        <end position="104"/>
    </location>
</feature>
<evidence type="ECO:0000256" key="1">
    <source>
        <dbReference type="ARBA" id="ARBA00004120"/>
    </source>
</evidence>
<evidence type="ECO:0000313" key="25">
    <source>
        <dbReference type="EMBL" id="MBN3286307.1"/>
    </source>
</evidence>
<dbReference type="SMART" id="SM00249">
    <property type="entry name" value="PHD"/>
    <property type="match status" value="2"/>
</dbReference>
<keyword evidence="10" id="KW-0862">Zinc</keyword>
<evidence type="ECO:0000256" key="11">
    <source>
        <dbReference type="ARBA" id="ARBA00023015"/>
    </source>
</evidence>
<dbReference type="InterPro" id="IPR050701">
    <property type="entry name" value="Histone_Mod_Regulator"/>
</dbReference>
<feature type="non-terminal residue" evidence="25">
    <location>
        <position position="1"/>
    </location>
</feature>
<keyword evidence="16" id="KW-0966">Cell projection</keyword>
<evidence type="ECO:0000256" key="5">
    <source>
        <dbReference type="ARBA" id="ARBA00022490"/>
    </source>
</evidence>
<dbReference type="Pfam" id="PF13831">
    <property type="entry name" value="PHD_2"/>
    <property type="match status" value="1"/>
</dbReference>
<dbReference type="InterPro" id="IPR001965">
    <property type="entry name" value="Znf_PHD"/>
</dbReference>
<accession>A0ABS2YIC5</accession>
<evidence type="ECO:0000256" key="16">
    <source>
        <dbReference type="ARBA" id="ARBA00023273"/>
    </source>
</evidence>
<evidence type="ECO:0000256" key="3">
    <source>
        <dbReference type="ARBA" id="ARBA00004286"/>
    </source>
</evidence>
<evidence type="ECO:0000256" key="19">
    <source>
        <dbReference type="ARBA" id="ARBA00041998"/>
    </source>
</evidence>
<dbReference type="InterPro" id="IPR034732">
    <property type="entry name" value="EPHD"/>
</dbReference>
<evidence type="ECO:0000256" key="14">
    <source>
        <dbReference type="ARBA" id="ARBA00023212"/>
    </source>
</evidence>
<evidence type="ECO:0000256" key="7">
    <source>
        <dbReference type="ARBA" id="ARBA00022723"/>
    </source>
</evidence>
<feature type="compositionally biased region" description="Basic and acidic residues" evidence="22">
    <location>
        <begin position="733"/>
        <end position="747"/>
    </location>
</feature>
<evidence type="ECO:0000256" key="15">
    <source>
        <dbReference type="ARBA" id="ARBA00023242"/>
    </source>
</evidence>
<keyword evidence="15" id="KW-0539">Nucleus</keyword>
<dbReference type="CDD" id="cd15671">
    <property type="entry name" value="ePHD_JADE"/>
    <property type="match status" value="1"/>
</dbReference>
<protein>
    <recommendedName>
        <fullName evidence="18">Protein Jade-1</fullName>
    </recommendedName>
    <alternativeName>
        <fullName evidence="19">Jade family PHD finger protein 1</fullName>
    </alternativeName>
    <alternativeName>
        <fullName evidence="20">PHD finger protein 17</fullName>
    </alternativeName>
</protein>
<feature type="compositionally biased region" description="Acidic residues" evidence="22">
    <location>
        <begin position="438"/>
        <end position="447"/>
    </location>
</feature>
<evidence type="ECO:0000256" key="18">
    <source>
        <dbReference type="ARBA" id="ARBA00040212"/>
    </source>
</evidence>
<keyword evidence="4" id="KW-0158">Chromosome</keyword>
<dbReference type="Gene3D" id="1.10.443.10">
    <property type="entry name" value="Intergrase catalytic core"/>
    <property type="match status" value="1"/>
</dbReference>
<dbReference type="EMBL" id="JAAWVQ010156885">
    <property type="protein sequence ID" value="MBN3286307.1"/>
    <property type="molecule type" value="Genomic_DNA"/>
</dbReference>
<dbReference type="PROSITE" id="PS01359">
    <property type="entry name" value="ZF_PHD_1"/>
    <property type="match status" value="1"/>
</dbReference>
<evidence type="ECO:0000256" key="12">
    <source>
        <dbReference type="ARBA" id="ARBA00023159"/>
    </source>
</evidence>
<comment type="caution">
    <text evidence="25">The sequence shown here is derived from an EMBL/GenBank/DDBJ whole genome shotgun (WGS) entry which is preliminary data.</text>
</comment>
<evidence type="ECO:0000256" key="22">
    <source>
        <dbReference type="SAM" id="MobiDB-lite"/>
    </source>
</evidence>
<keyword evidence="5" id="KW-0963">Cytoplasm</keyword>
<dbReference type="InterPro" id="IPR011011">
    <property type="entry name" value="Znf_FYVE_PHD"/>
</dbReference>
<dbReference type="Pfam" id="PF10513">
    <property type="entry name" value="EPL1"/>
    <property type="match status" value="1"/>
</dbReference>
<dbReference type="InterPro" id="IPR019542">
    <property type="entry name" value="Enhancer_polycomb-like_N"/>
</dbReference>
<evidence type="ECO:0000256" key="17">
    <source>
        <dbReference type="ARBA" id="ARBA00038371"/>
    </source>
</evidence>
<evidence type="ECO:0000256" key="8">
    <source>
        <dbReference type="ARBA" id="ARBA00022737"/>
    </source>
</evidence>
<evidence type="ECO:0000256" key="13">
    <source>
        <dbReference type="ARBA" id="ARBA00023163"/>
    </source>
</evidence>
<keyword evidence="26" id="KW-1185">Reference proteome</keyword>
<keyword evidence="9 21" id="KW-0863">Zinc-finger</keyword>
<dbReference type="CDD" id="cd15679">
    <property type="entry name" value="PHD_JADE1"/>
    <property type="match status" value="1"/>
</dbReference>
<name>A0ABS2YIC5_POLSP</name>
<dbReference type="InterPro" id="IPR013083">
    <property type="entry name" value="Znf_RING/FYVE/PHD"/>
</dbReference>
<evidence type="ECO:0000259" key="24">
    <source>
        <dbReference type="PROSITE" id="PS51805"/>
    </source>
</evidence>
<evidence type="ECO:0000256" key="10">
    <source>
        <dbReference type="ARBA" id="ARBA00022833"/>
    </source>
</evidence>
<comment type="subcellular location">
    <subcellularLocation>
        <location evidence="3">Chromosome</location>
    </subcellularLocation>
    <subcellularLocation>
        <location evidence="1">Cytoplasm</location>
        <location evidence="1">Cytoskeleton</location>
        <location evidence="1">Cilium basal body</location>
    </subcellularLocation>
    <subcellularLocation>
        <location evidence="2">Nucleus</location>
    </subcellularLocation>
</comment>
<dbReference type="Proteomes" id="UP001166093">
    <property type="component" value="Unassembled WGS sequence"/>
</dbReference>
<evidence type="ECO:0000259" key="23">
    <source>
        <dbReference type="PROSITE" id="PS50016"/>
    </source>
</evidence>
<keyword evidence="11" id="KW-0805">Transcription regulation</keyword>
<organism evidence="25 26">
    <name type="scientific">Polyodon spathula</name>
    <name type="common">North American paddlefish</name>
    <name type="synonym">Squalus spathula</name>
    <dbReference type="NCBI Taxonomy" id="7913"/>
    <lineage>
        <taxon>Eukaryota</taxon>
        <taxon>Metazoa</taxon>
        <taxon>Chordata</taxon>
        <taxon>Craniata</taxon>
        <taxon>Vertebrata</taxon>
        <taxon>Euteleostomi</taxon>
        <taxon>Actinopterygii</taxon>
        <taxon>Chondrostei</taxon>
        <taxon>Acipenseriformes</taxon>
        <taxon>Polyodontidae</taxon>
        <taxon>Polyodon</taxon>
    </lineage>
</organism>
<keyword evidence="12" id="KW-0010">Activator</keyword>
<dbReference type="SUPFAM" id="SSF57903">
    <property type="entry name" value="FYVE/PHD zinc finger"/>
    <property type="match status" value="1"/>
</dbReference>
<feature type="region of interest" description="Disordered" evidence="22">
    <location>
        <begin position="624"/>
        <end position="696"/>
    </location>
</feature>
<feature type="non-terminal residue" evidence="25">
    <location>
        <position position="1316"/>
    </location>
</feature>
<keyword evidence="7" id="KW-0479">Metal-binding</keyword>
<dbReference type="InterPro" id="IPR019786">
    <property type="entry name" value="Zinc_finger_PHD-type_CS"/>
</dbReference>
<dbReference type="PROSITE" id="PS51805">
    <property type="entry name" value="EPHD"/>
    <property type="match status" value="1"/>
</dbReference>
<keyword evidence="8" id="KW-0677">Repeat</keyword>
<feature type="domain" description="PHD-type" evidence="23">
    <location>
        <begin position="265"/>
        <end position="315"/>
    </location>
</feature>
<feature type="compositionally biased region" description="Basic and acidic residues" evidence="22">
    <location>
        <begin position="628"/>
        <end position="643"/>
    </location>
</feature>
<reference evidence="25" key="1">
    <citation type="journal article" date="2021" name="Cell">
        <title>Tracing the genetic footprints of vertebrate landing in non-teleost ray-finned fishes.</title>
        <authorList>
            <person name="Bi X."/>
            <person name="Wang K."/>
            <person name="Yang L."/>
            <person name="Pan H."/>
            <person name="Jiang H."/>
            <person name="Wei Q."/>
            <person name="Fang M."/>
            <person name="Yu H."/>
            <person name="Zhu C."/>
            <person name="Cai Y."/>
            <person name="He Y."/>
            <person name="Gan X."/>
            <person name="Zeng H."/>
            <person name="Yu D."/>
            <person name="Zhu Y."/>
            <person name="Jiang H."/>
            <person name="Qiu Q."/>
            <person name="Yang H."/>
            <person name="Zhang Y.E."/>
            <person name="Wang W."/>
            <person name="Zhu M."/>
            <person name="He S."/>
            <person name="Zhang G."/>
        </authorList>
    </citation>
    <scope>NUCLEOTIDE SEQUENCE</scope>
    <source>
        <strain evidence="25">Pddl_001</strain>
    </source>
</reference>
<feature type="region of interest" description="Disordered" evidence="22">
    <location>
        <begin position="708"/>
        <end position="795"/>
    </location>
</feature>
<feature type="region of interest" description="Disordered" evidence="22">
    <location>
        <begin position="432"/>
        <end position="452"/>
    </location>
</feature>
<dbReference type="PROSITE" id="PS50016">
    <property type="entry name" value="ZF_PHD_2"/>
    <property type="match status" value="1"/>
</dbReference>
<evidence type="ECO:0000256" key="4">
    <source>
        <dbReference type="ARBA" id="ARBA00022454"/>
    </source>
</evidence>